<dbReference type="InterPro" id="IPR018022">
    <property type="entry name" value="IPT"/>
</dbReference>
<keyword evidence="8 19" id="KW-0808">Transferase</keyword>
<evidence type="ECO:0000256" key="11">
    <source>
        <dbReference type="ARBA" id="ARBA00022741"/>
    </source>
</evidence>
<dbReference type="SUPFAM" id="SSF52540">
    <property type="entry name" value="P-loop containing nucleoside triphosphate hydrolases"/>
    <property type="match status" value="2"/>
</dbReference>
<evidence type="ECO:0000256" key="3">
    <source>
        <dbReference type="ARBA" id="ARBA00005842"/>
    </source>
</evidence>
<dbReference type="SUPFAM" id="SSF57667">
    <property type="entry name" value="beta-beta-alpha zinc fingers"/>
    <property type="match status" value="1"/>
</dbReference>
<keyword evidence="12" id="KW-0863">Zinc-finger</keyword>
<dbReference type="AlphaFoldDB" id="A0AAV7CT32"/>
<protein>
    <recommendedName>
        <fullName evidence="5 19">tRNA dimethylallyltransferase</fullName>
        <ecNumber evidence="4 19">2.5.1.75</ecNumber>
    </recommendedName>
</protein>
<keyword evidence="15" id="KW-0809">Transit peptide</keyword>
<evidence type="ECO:0000313" key="22">
    <source>
        <dbReference type="EMBL" id="KAG8587924.1"/>
    </source>
</evidence>
<keyword evidence="10" id="KW-0479">Metal-binding</keyword>
<evidence type="ECO:0000313" key="23">
    <source>
        <dbReference type="Proteomes" id="UP000824782"/>
    </source>
</evidence>
<keyword evidence="13" id="KW-0862">Zinc</keyword>
<feature type="compositionally biased region" description="Basic and acidic residues" evidence="21">
    <location>
        <begin position="420"/>
        <end position="429"/>
    </location>
</feature>
<keyword evidence="11 19" id="KW-0547">Nucleotide-binding</keyword>
<evidence type="ECO:0000256" key="9">
    <source>
        <dbReference type="ARBA" id="ARBA00022694"/>
    </source>
</evidence>
<comment type="subcellular location">
    <subcellularLocation>
        <location evidence="2">Cytoplasm</location>
    </subcellularLocation>
    <subcellularLocation>
        <location evidence="1">Mitochondrion</location>
    </subcellularLocation>
</comment>
<keyword evidence="14 19" id="KW-0067">ATP-binding</keyword>
<organism evidence="22 23">
    <name type="scientific">Engystomops pustulosus</name>
    <name type="common">Tungara frog</name>
    <name type="synonym">Physalaemus pustulosus</name>
    <dbReference type="NCBI Taxonomy" id="76066"/>
    <lineage>
        <taxon>Eukaryota</taxon>
        <taxon>Metazoa</taxon>
        <taxon>Chordata</taxon>
        <taxon>Craniata</taxon>
        <taxon>Vertebrata</taxon>
        <taxon>Euteleostomi</taxon>
        <taxon>Amphibia</taxon>
        <taxon>Batrachia</taxon>
        <taxon>Anura</taxon>
        <taxon>Neobatrachia</taxon>
        <taxon>Hyloidea</taxon>
        <taxon>Leptodactylidae</taxon>
        <taxon>Leiuperinae</taxon>
        <taxon>Engystomops</taxon>
    </lineage>
</organism>
<keyword evidence="9 19" id="KW-0819">tRNA processing</keyword>
<comment type="catalytic activity">
    <reaction evidence="17 19">
        <text>adenosine(37) in tRNA + dimethylallyl diphosphate = N(6)-dimethylallyladenosine(37) in tRNA + diphosphate</text>
        <dbReference type="Rhea" id="RHEA:26482"/>
        <dbReference type="Rhea" id="RHEA-COMP:10162"/>
        <dbReference type="Rhea" id="RHEA-COMP:10375"/>
        <dbReference type="ChEBI" id="CHEBI:33019"/>
        <dbReference type="ChEBI" id="CHEBI:57623"/>
        <dbReference type="ChEBI" id="CHEBI:74411"/>
        <dbReference type="ChEBI" id="CHEBI:74415"/>
        <dbReference type="EC" id="2.5.1.75"/>
    </reaction>
</comment>
<evidence type="ECO:0000256" key="19">
    <source>
        <dbReference type="PIRNR" id="PIRNR039110"/>
    </source>
</evidence>
<evidence type="ECO:0000256" key="12">
    <source>
        <dbReference type="ARBA" id="ARBA00022771"/>
    </source>
</evidence>
<evidence type="ECO:0000256" key="15">
    <source>
        <dbReference type="ARBA" id="ARBA00022946"/>
    </source>
</evidence>
<proteinExistence type="inferred from homology"/>
<evidence type="ECO:0000256" key="16">
    <source>
        <dbReference type="ARBA" id="ARBA00023128"/>
    </source>
</evidence>
<feature type="region of interest" description="Disordered" evidence="21">
    <location>
        <begin position="408"/>
        <end position="429"/>
    </location>
</feature>
<dbReference type="Gene3D" id="3.40.50.300">
    <property type="entry name" value="P-loop containing nucleotide triphosphate hydrolases"/>
    <property type="match status" value="1"/>
</dbReference>
<dbReference type="GO" id="GO:0005524">
    <property type="term" value="F:ATP binding"/>
    <property type="evidence" value="ECO:0007669"/>
    <property type="project" value="UniProtKB-UniRule"/>
</dbReference>
<dbReference type="InterPro" id="IPR039657">
    <property type="entry name" value="Dimethylallyltransferase"/>
</dbReference>
<evidence type="ECO:0000256" key="8">
    <source>
        <dbReference type="ARBA" id="ARBA00022679"/>
    </source>
</evidence>
<evidence type="ECO:0000256" key="20">
    <source>
        <dbReference type="RuleBase" id="RU003785"/>
    </source>
</evidence>
<dbReference type="PANTHER" id="PTHR11088">
    <property type="entry name" value="TRNA DIMETHYLALLYLTRANSFERASE"/>
    <property type="match status" value="1"/>
</dbReference>
<accession>A0AAV7CT32</accession>
<name>A0AAV7CT32_ENGPU</name>
<keyword evidence="23" id="KW-1185">Reference proteome</keyword>
<dbReference type="InterPro" id="IPR030666">
    <property type="entry name" value="IPP_transferase_euk"/>
</dbReference>
<gene>
    <name evidence="22" type="ORF">GDO81_005820</name>
</gene>
<comment type="similarity">
    <text evidence="3 19 20">Belongs to the IPP transferase family.</text>
</comment>
<dbReference type="InterPro" id="IPR036236">
    <property type="entry name" value="Znf_C2H2_sf"/>
</dbReference>
<evidence type="ECO:0000256" key="2">
    <source>
        <dbReference type="ARBA" id="ARBA00004496"/>
    </source>
</evidence>
<keyword evidence="16" id="KW-0496">Mitochondrion</keyword>
<dbReference type="FunFam" id="1.10.20.140:FF:000002">
    <property type="entry name" value="tRNA dimethylallyltransferase, mitochondrial"/>
    <property type="match status" value="1"/>
</dbReference>
<evidence type="ECO:0000256" key="18">
    <source>
        <dbReference type="ARBA" id="ARBA00057810"/>
    </source>
</evidence>
<evidence type="ECO:0000256" key="17">
    <source>
        <dbReference type="ARBA" id="ARBA00049563"/>
    </source>
</evidence>
<dbReference type="GO" id="GO:0006400">
    <property type="term" value="P:tRNA modification"/>
    <property type="evidence" value="ECO:0007669"/>
    <property type="project" value="TreeGrafter"/>
</dbReference>
<dbReference type="PANTHER" id="PTHR11088:SF89">
    <property type="entry name" value="TRNA DIMETHYLALLYLTRANSFERASE"/>
    <property type="match status" value="1"/>
</dbReference>
<evidence type="ECO:0000256" key="6">
    <source>
        <dbReference type="ARBA" id="ARBA00022490"/>
    </source>
</evidence>
<sequence length="490" mass="55538">MAAHCVKRTLPLVIVLGATGTGKSKLALQLGQRLGGEVISADSMQVYKGLDIITNKVTAEEQELCKHHMISCVDPLVTNFTVVDFRNKALALIEDIFSRDKIPIVVGGTNYYIESLLWKVLVNTGSPPVEKTAAHIHQVGADRKTELEKLDCSELHARLKNVDPEMAAKLHPHDKRKVARSLQVYEESGISHTEHLRLQQEEDGAGPLGGALRYPHHCILWLHSDQEVLNSRLSARVDEMLEMGLIKELQDFHIRYNEKIIAQTGQDYQHGIFQSIGFKEFHEYLVTKDITPDKADILLQKGIEALKQRTQKYAKKQIKWVQNRFLKRPGPNVPLVYGLNVTDITAWETCVLSPAIQIVKSILQGQLPDIKPVEVISGSNESKRASRLCEICNRIIIGDREWEAHTKSKSHLHHVRKRRKQEEEMRNVEKRKMSSCCNTESFLQGVEETSQIDCVHGIQEKRVCTHHMNYISDVQDLDSLKPSSIESKDL</sequence>
<evidence type="ECO:0000256" key="7">
    <source>
        <dbReference type="ARBA" id="ARBA00022553"/>
    </source>
</evidence>
<dbReference type="PIRSF" id="PIRSF039110">
    <property type="entry name" value="IPP_transferase"/>
    <property type="match status" value="1"/>
</dbReference>
<reference evidence="22" key="1">
    <citation type="thesis" date="2020" institute="ProQuest LLC" country="789 East Eisenhower Parkway, Ann Arbor, MI, USA">
        <title>Comparative Genomics and Chromosome Evolution.</title>
        <authorList>
            <person name="Mudd A.B."/>
        </authorList>
    </citation>
    <scope>NUCLEOTIDE SEQUENCE</scope>
    <source>
        <strain evidence="22">237g6f4</strain>
        <tissue evidence="22">Blood</tissue>
    </source>
</reference>
<keyword evidence="7" id="KW-0597">Phosphoprotein</keyword>
<evidence type="ECO:0000256" key="10">
    <source>
        <dbReference type="ARBA" id="ARBA00022723"/>
    </source>
</evidence>
<dbReference type="Pfam" id="PF01715">
    <property type="entry name" value="IPPT"/>
    <property type="match status" value="1"/>
</dbReference>
<comment type="function">
    <text evidence="18">Catalyzes the transfer of a dimethylallyl group onto the adenine at position 37 of both cytosolic and mitochondrial tRNAs, leading to the formation of N6-(dimethylallyl)adenosine (i6A37). Mediates modification of a limited subset of tRNAs: tRNA(Ser)(AGA), tRNA(Ser)(CGA), tRNA(Ser)(UGA), as well as partial modification of the selenocysteine tRNA(Ser)(UCA). TRIT1 is therefore required for selenoprotein expression.</text>
</comment>
<dbReference type="GO" id="GO:0005739">
    <property type="term" value="C:mitochondrion"/>
    <property type="evidence" value="ECO:0007669"/>
    <property type="project" value="UniProtKB-SubCell"/>
</dbReference>
<evidence type="ECO:0000256" key="4">
    <source>
        <dbReference type="ARBA" id="ARBA00012665"/>
    </source>
</evidence>
<dbReference type="HAMAP" id="MF_00185">
    <property type="entry name" value="IPP_trans"/>
    <property type="match status" value="1"/>
</dbReference>
<dbReference type="NCBIfam" id="TIGR00174">
    <property type="entry name" value="miaA"/>
    <property type="match status" value="1"/>
</dbReference>
<feature type="compositionally biased region" description="Basic residues" evidence="21">
    <location>
        <begin position="408"/>
        <end position="419"/>
    </location>
</feature>
<evidence type="ECO:0000256" key="13">
    <source>
        <dbReference type="ARBA" id="ARBA00022833"/>
    </source>
</evidence>
<dbReference type="EMBL" id="WNYA01000002">
    <property type="protein sequence ID" value="KAG8587924.1"/>
    <property type="molecule type" value="Genomic_DNA"/>
</dbReference>
<evidence type="ECO:0000256" key="1">
    <source>
        <dbReference type="ARBA" id="ARBA00004173"/>
    </source>
</evidence>
<evidence type="ECO:0000256" key="14">
    <source>
        <dbReference type="ARBA" id="ARBA00022840"/>
    </source>
</evidence>
<dbReference type="Proteomes" id="UP000824782">
    <property type="component" value="Unassembled WGS sequence"/>
</dbReference>
<evidence type="ECO:0000256" key="21">
    <source>
        <dbReference type="SAM" id="MobiDB-lite"/>
    </source>
</evidence>
<comment type="caution">
    <text evidence="22">The sequence shown here is derived from an EMBL/GenBank/DDBJ whole genome shotgun (WGS) entry which is preliminary data.</text>
</comment>
<evidence type="ECO:0000256" key="5">
    <source>
        <dbReference type="ARBA" id="ARBA00017477"/>
    </source>
</evidence>
<dbReference type="EC" id="2.5.1.75" evidence="4 19"/>
<dbReference type="GO" id="GO:0052381">
    <property type="term" value="F:tRNA dimethylallyltransferase activity"/>
    <property type="evidence" value="ECO:0007669"/>
    <property type="project" value="UniProtKB-UniRule"/>
</dbReference>
<dbReference type="GO" id="GO:0008270">
    <property type="term" value="F:zinc ion binding"/>
    <property type="evidence" value="ECO:0007669"/>
    <property type="project" value="UniProtKB-KW"/>
</dbReference>
<dbReference type="InterPro" id="IPR027417">
    <property type="entry name" value="P-loop_NTPase"/>
</dbReference>
<dbReference type="Gene3D" id="1.10.20.140">
    <property type="match status" value="1"/>
</dbReference>
<keyword evidence="6 19" id="KW-0963">Cytoplasm</keyword>